<dbReference type="InterPro" id="IPR027417">
    <property type="entry name" value="P-loop_NTPase"/>
</dbReference>
<dbReference type="SUPFAM" id="SSF52540">
    <property type="entry name" value="P-loop containing nucleoside triphosphate hydrolases"/>
    <property type="match status" value="1"/>
</dbReference>
<dbReference type="Proteomes" id="UP000482634">
    <property type="component" value="Unassembled WGS sequence"/>
</dbReference>
<dbReference type="RefSeq" id="WP_163945229.1">
    <property type="nucleotide sequence ID" value="NZ_JAAHBU010000153.1"/>
</dbReference>
<gene>
    <name evidence="1" type="ORF">G3436_12285</name>
</gene>
<dbReference type="AlphaFoldDB" id="A0A6B3NS32"/>
<protein>
    <submittedName>
        <fullName evidence="1">Sulfotransferase family protein</fullName>
    </submittedName>
</protein>
<reference evidence="1 2" key="1">
    <citation type="submission" date="2020-02" db="EMBL/GenBank/DDBJ databases">
        <title>Broccoli isolated Pseudomonas sp.</title>
        <authorList>
            <person name="Fujikawa T."/>
            <person name="Sawada H."/>
        </authorList>
    </citation>
    <scope>NUCLEOTIDE SEQUENCE [LARGE SCALE GENOMIC DNA]</scope>
    <source>
        <strain evidence="1 2">MAFF212427</strain>
    </source>
</reference>
<evidence type="ECO:0000313" key="2">
    <source>
        <dbReference type="Proteomes" id="UP000482634"/>
    </source>
</evidence>
<name>A0A6B3NS32_9PSED</name>
<proteinExistence type="predicted"/>
<dbReference type="EMBL" id="JAAHBU010000153">
    <property type="protein sequence ID" value="NER64523.1"/>
    <property type="molecule type" value="Genomic_DNA"/>
</dbReference>
<accession>A0A6B3NS32</accession>
<dbReference type="Gene3D" id="3.40.50.300">
    <property type="entry name" value="P-loop containing nucleotide triphosphate hydrolases"/>
    <property type="match status" value="1"/>
</dbReference>
<keyword evidence="2" id="KW-1185">Reference proteome</keyword>
<sequence length="324" mass="35890">MESLSFKGWLPIRIWQEQQQWWVDWCWFGQQRLHQPFFRDEVDDALRLPFNQALRRVTPLSALSDWQQASPGLAPTAFIHHASRCGSTLIGQMLARLDTHIVISEPPPLDTLLRSVMPARQREAAIQGLLSAYGQVRSGRETALVIKLDAWNIVEFALLHGSFPDVPWLYLYRDPLEIAVSHLRRAGVHMVPGMLGAAHLDGIQPFVSCEDDMARRLGLLLQAGLQHCAASGGLALNYSELPQAMGGRLAAMFGLDEAAIGRAFTAIGVHAKTPSQAFVADGQAKQREASPLLRERIEHWASAAYAGLEALRLSAQAQPLLEDQ</sequence>
<dbReference type="GO" id="GO:0016740">
    <property type="term" value="F:transferase activity"/>
    <property type="evidence" value="ECO:0007669"/>
    <property type="project" value="UniProtKB-KW"/>
</dbReference>
<organism evidence="1 2">
    <name type="scientific">Pseudomonas brassicae</name>
    <dbReference type="NCBI Taxonomy" id="2708063"/>
    <lineage>
        <taxon>Bacteria</taxon>
        <taxon>Pseudomonadati</taxon>
        <taxon>Pseudomonadota</taxon>
        <taxon>Gammaproteobacteria</taxon>
        <taxon>Pseudomonadales</taxon>
        <taxon>Pseudomonadaceae</taxon>
        <taxon>Pseudomonas</taxon>
    </lineage>
</organism>
<evidence type="ECO:0000313" key="1">
    <source>
        <dbReference type="EMBL" id="NER64523.1"/>
    </source>
</evidence>
<comment type="caution">
    <text evidence="1">The sequence shown here is derived from an EMBL/GenBank/DDBJ whole genome shotgun (WGS) entry which is preliminary data.</text>
</comment>
<keyword evidence="1" id="KW-0808">Transferase</keyword>